<evidence type="ECO:0000256" key="1">
    <source>
        <dbReference type="SAM" id="Phobius"/>
    </source>
</evidence>
<dbReference type="AlphaFoldDB" id="A0A645IYE6"/>
<dbReference type="EMBL" id="VSSQ01126296">
    <property type="protein sequence ID" value="MPN56216.1"/>
    <property type="molecule type" value="Genomic_DNA"/>
</dbReference>
<name>A0A645IYE6_9ZZZZ</name>
<feature type="transmembrane region" description="Helical" evidence="1">
    <location>
        <begin position="30"/>
        <end position="52"/>
    </location>
</feature>
<proteinExistence type="predicted"/>
<keyword evidence="1" id="KW-1133">Transmembrane helix</keyword>
<evidence type="ECO:0000313" key="2">
    <source>
        <dbReference type="EMBL" id="MPN56216.1"/>
    </source>
</evidence>
<protein>
    <submittedName>
        <fullName evidence="2">Uncharacterized protein</fullName>
    </submittedName>
</protein>
<feature type="transmembrane region" description="Helical" evidence="1">
    <location>
        <begin position="73"/>
        <end position="91"/>
    </location>
</feature>
<gene>
    <name evidence="2" type="ORF">SDC9_203902</name>
</gene>
<sequence length="94" mass="9925">MIGLALLLLGIRWNVGLTKRPDAGDAALKNIGFLLSVLGVLGAGIGLTILLVSLEVFSHSAIIIGIVPMPGQVFYAVPIIVSVLVIVYLFSKRK</sequence>
<accession>A0A645IYE6</accession>
<keyword evidence="1" id="KW-0812">Transmembrane</keyword>
<comment type="caution">
    <text evidence="2">The sequence shown here is derived from an EMBL/GenBank/DDBJ whole genome shotgun (WGS) entry which is preliminary data.</text>
</comment>
<organism evidence="2">
    <name type="scientific">bioreactor metagenome</name>
    <dbReference type="NCBI Taxonomy" id="1076179"/>
    <lineage>
        <taxon>unclassified sequences</taxon>
        <taxon>metagenomes</taxon>
        <taxon>ecological metagenomes</taxon>
    </lineage>
</organism>
<reference evidence="2" key="1">
    <citation type="submission" date="2019-08" db="EMBL/GenBank/DDBJ databases">
        <authorList>
            <person name="Kucharzyk K."/>
            <person name="Murdoch R.W."/>
            <person name="Higgins S."/>
            <person name="Loffler F."/>
        </authorList>
    </citation>
    <scope>NUCLEOTIDE SEQUENCE</scope>
</reference>
<keyword evidence="1" id="KW-0472">Membrane</keyword>